<dbReference type="InterPro" id="IPR032675">
    <property type="entry name" value="LRR_dom_sf"/>
</dbReference>
<dbReference type="SUPFAM" id="SSF52075">
    <property type="entry name" value="Outer arm dynein light chain 1"/>
    <property type="match status" value="1"/>
</dbReference>
<keyword evidence="5" id="KW-1185">Reference proteome</keyword>
<feature type="region of interest" description="Disordered" evidence="3">
    <location>
        <begin position="64"/>
        <end position="83"/>
    </location>
</feature>
<evidence type="ECO:0000256" key="2">
    <source>
        <dbReference type="ARBA" id="ARBA00022737"/>
    </source>
</evidence>
<dbReference type="AlphaFoldDB" id="A0AAD1ZY20"/>
<feature type="compositionally biased region" description="Low complexity" evidence="3">
    <location>
        <begin position="603"/>
        <end position="620"/>
    </location>
</feature>
<evidence type="ECO:0000256" key="3">
    <source>
        <dbReference type="SAM" id="MobiDB-lite"/>
    </source>
</evidence>
<dbReference type="InterPro" id="IPR001611">
    <property type="entry name" value="Leu-rich_rpt"/>
</dbReference>
<dbReference type="PANTHER" id="PTHR15454:SF37">
    <property type="entry name" value="OUTER ARM DYNEIN LIGHT CHAIN 1 PROTEIN"/>
    <property type="match status" value="1"/>
</dbReference>
<dbReference type="GO" id="GO:0006952">
    <property type="term" value="P:defense response"/>
    <property type="evidence" value="ECO:0007669"/>
    <property type="project" value="UniProtKB-ARBA"/>
</dbReference>
<evidence type="ECO:0000256" key="1">
    <source>
        <dbReference type="ARBA" id="ARBA00022614"/>
    </source>
</evidence>
<keyword evidence="1" id="KW-0433">Leucine-rich repeat</keyword>
<accession>A0AAD1ZY20</accession>
<protein>
    <recommendedName>
        <fullName evidence="6">Leucine-rich repeat family protein</fullName>
    </recommendedName>
</protein>
<dbReference type="SMART" id="SM00365">
    <property type="entry name" value="LRR_SD22"/>
    <property type="match status" value="4"/>
</dbReference>
<dbReference type="Pfam" id="PF13516">
    <property type="entry name" value="LRR_6"/>
    <property type="match status" value="1"/>
</dbReference>
<dbReference type="PANTHER" id="PTHR15454">
    <property type="entry name" value="NISCHARIN RELATED"/>
    <property type="match status" value="1"/>
</dbReference>
<proteinExistence type="predicted"/>
<feature type="compositionally biased region" description="Acidic residues" evidence="3">
    <location>
        <begin position="70"/>
        <end position="83"/>
    </location>
</feature>
<keyword evidence="2" id="KW-0677">Repeat</keyword>
<feature type="region of interest" description="Disordered" evidence="3">
    <location>
        <begin position="342"/>
        <end position="369"/>
    </location>
</feature>
<dbReference type="PROSITE" id="PS51450">
    <property type="entry name" value="LRR"/>
    <property type="match status" value="4"/>
</dbReference>
<dbReference type="Pfam" id="PF13855">
    <property type="entry name" value="LRR_8"/>
    <property type="match status" value="1"/>
</dbReference>
<feature type="region of interest" description="Disordered" evidence="3">
    <location>
        <begin position="597"/>
        <end position="646"/>
    </location>
</feature>
<dbReference type="InterPro" id="IPR003591">
    <property type="entry name" value="Leu-rich_rpt_typical-subtyp"/>
</dbReference>
<dbReference type="FunFam" id="3.80.10.10:FF:000320">
    <property type="entry name" value="Protein phosphatase 1 regulatory subunit pprA"/>
    <property type="match status" value="1"/>
</dbReference>
<name>A0AAD1ZY20_9LAMI</name>
<dbReference type="GO" id="GO:0005737">
    <property type="term" value="C:cytoplasm"/>
    <property type="evidence" value="ECO:0007669"/>
    <property type="project" value="TreeGrafter"/>
</dbReference>
<evidence type="ECO:0000313" key="5">
    <source>
        <dbReference type="Proteomes" id="UP000834106"/>
    </source>
</evidence>
<dbReference type="EMBL" id="OU503050">
    <property type="protein sequence ID" value="CAI9777950.1"/>
    <property type="molecule type" value="Genomic_DNA"/>
</dbReference>
<sequence>MNCFCSSWRKKKDKEKEVKTLHVKLEHLNKTSETSELKSASFSVPVPLHIPKSSRCKVKVMNHESPVGGDGEEIDYEGGDEHDENLSMKRDNSDFDLQAHVENSNEEKHQTFEGMPIDNEYPKEVDEDSKAGVEMIRSGHVSDPGIGKTEFWASPMLKRSCSDMLIRNVNYALDELMPPPKSKSFEEIQSLAERFQDEILDYPPTPVSVMTQRSADKVMLKKHSSSQILPSRSRKLWWKLFLWSHRNLHRYEPTKPRPAAVEPALNQQGGYCSDTIEPRKAEKFSKESKGKDILNIDNQSWDGFYGVSGMWPQNQWVAFPTESSPFERIDEWVKEVSVQPPFEVNNGDHTEDSIFFPPSPENNRSPPTRSPAAMIPEEITYANSVVQSLNSSSTVAHITGIGLKVIPSVSHFSSLRSVNLSSNSIGHITPGSLPKGLHILKLSKNNISTIEGLRDLTRLRVLDLSYNRISRIGQGLSNCMLIKELYLAGNKISNVEGLHRLLKLTVLDLSFNKITTTKAFGQLVANSNSLAALNLLGNPVHNNIGDDQLRKAICSLLPKLVFLNKQTINPHKLREVGSEAIAKAALGNSIRSIRGKAVKRASRGGSSSSTLRRSSATAARQSRHGAKSRSNHHSSLMEKSVAFSSR</sequence>
<organism evidence="4 5">
    <name type="scientific">Fraxinus pennsylvanica</name>
    <dbReference type="NCBI Taxonomy" id="56036"/>
    <lineage>
        <taxon>Eukaryota</taxon>
        <taxon>Viridiplantae</taxon>
        <taxon>Streptophyta</taxon>
        <taxon>Embryophyta</taxon>
        <taxon>Tracheophyta</taxon>
        <taxon>Spermatophyta</taxon>
        <taxon>Magnoliopsida</taxon>
        <taxon>eudicotyledons</taxon>
        <taxon>Gunneridae</taxon>
        <taxon>Pentapetalae</taxon>
        <taxon>asterids</taxon>
        <taxon>lamiids</taxon>
        <taxon>Lamiales</taxon>
        <taxon>Oleaceae</taxon>
        <taxon>Oleeae</taxon>
        <taxon>Fraxinus</taxon>
    </lineage>
</organism>
<gene>
    <name evidence="4" type="ORF">FPE_LOCUS25380</name>
</gene>
<dbReference type="GO" id="GO:0051707">
    <property type="term" value="P:response to other organism"/>
    <property type="evidence" value="ECO:0007669"/>
    <property type="project" value="UniProtKB-ARBA"/>
</dbReference>
<dbReference type="Gene3D" id="3.80.10.10">
    <property type="entry name" value="Ribonuclease Inhibitor"/>
    <property type="match status" value="2"/>
</dbReference>
<evidence type="ECO:0008006" key="6">
    <source>
        <dbReference type="Google" id="ProtNLM"/>
    </source>
</evidence>
<dbReference type="Proteomes" id="UP000834106">
    <property type="component" value="Chromosome 15"/>
</dbReference>
<feature type="compositionally biased region" description="Basic residues" evidence="3">
    <location>
        <begin position="621"/>
        <end position="632"/>
    </location>
</feature>
<evidence type="ECO:0000313" key="4">
    <source>
        <dbReference type="EMBL" id="CAI9777950.1"/>
    </source>
</evidence>
<dbReference type="SMART" id="SM00369">
    <property type="entry name" value="LRR_TYP"/>
    <property type="match status" value="3"/>
</dbReference>
<reference evidence="4" key="1">
    <citation type="submission" date="2023-05" db="EMBL/GenBank/DDBJ databases">
        <authorList>
            <person name="Huff M."/>
        </authorList>
    </citation>
    <scope>NUCLEOTIDE SEQUENCE</scope>
</reference>